<dbReference type="EMBL" id="DSOL01000124">
    <property type="protein sequence ID" value="HEN27839.1"/>
    <property type="molecule type" value="Genomic_DNA"/>
</dbReference>
<gene>
    <name evidence="1" type="ORF">ENQ77_04110</name>
</gene>
<dbReference type="PANTHER" id="PTHR39337:SF1">
    <property type="entry name" value="BLR5642 PROTEIN"/>
    <property type="match status" value="1"/>
</dbReference>
<protein>
    <submittedName>
        <fullName evidence="1">DUF488 domain-containing protein</fullName>
    </submittedName>
</protein>
<accession>A0A7C2PKD1</accession>
<evidence type="ECO:0000313" key="1">
    <source>
        <dbReference type="EMBL" id="HEN27839.1"/>
    </source>
</evidence>
<reference evidence="1" key="1">
    <citation type="journal article" date="2020" name="mSystems">
        <title>Genome- and Community-Level Interaction Insights into Carbon Utilization and Element Cycling Functions of Hydrothermarchaeota in Hydrothermal Sediment.</title>
        <authorList>
            <person name="Zhou Z."/>
            <person name="Liu Y."/>
            <person name="Xu W."/>
            <person name="Pan J."/>
            <person name="Luo Z.H."/>
            <person name="Li M."/>
        </authorList>
    </citation>
    <scope>NUCLEOTIDE SEQUENCE [LARGE SCALE GENOMIC DNA]</scope>
    <source>
        <strain evidence="1">SpSt-34</strain>
    </source>
</reference>
<comment type="caution">
    <text evidence="1">The sequence shown here is derived from an EMBL/GenBank/DDBJ whole genome shotgun (WGS) entry which is preliminary data.</text>
</comment>
<dbReference type="Pfam" id="PF04343">
    <property type="entry name" value="DUF488"/>
    <property type="match status" value="1"/>
</dbReference>
<dbReference type="InterPro" id="IPR007438">
    <property type="entry name" value="DUF488"/>
</dbReference>
<dbReference type="AlphaFoldDB" id="A0A7C2PKD1"/>
<organism evidence="1">
    <name type="scientific">candidate division WOR-3 bacterium</name>
    <dbReference type="NCBI Taxonomy" id="2052148"/>
    <lineage>
        <taxon>Bacteria</taxon>
        <taxon>Bacteria division WOR-3</taxon>
    </lineage>
</organism>
<dbReference type="PANTHER" id="PTHR39337">
    <property type="entry name" value="BLR5642 PROTEIN"/>
    <property type="match status" value="1"/>
</dbReference>
<sequence length="105" mass="12155">MPKCEKIFTVGHSSRAVEDFIRILKEAGVEAVVDVRRFPRSKFEHFNRENLESILKKNGIDYYYLGEKPLKAVVPHKKVRLTTIISVRSWEVLGRVVSTAQNDRI</sequence>
<name>A0A7C2PKD1_UNCW3</name>
<proteinExistence type="predicted"/>